<dbReference type="InterPro" id="IPR009915">
    <property type="entry name" value="NnrU_dom"/>
</dbReference>
<comment type="caution">
    <text evidence="7">The sequence shown here is derived from an EMBL/GenBank/DDBJ whole genome shotgun (WGS) entry which is preliminary data.</text>
</comment>
<dbReference type="Pfam" id="PF07298">
    <property type="entry name" value="NnrU"/>
    <property type="match status" value="1"/>
</dbReference>
<keyword evidence="3 5" id="KW-1133">Transmembrane helix</keyword>
<accession>A0A845I021</accession>
<feature type="transmembrane region" description="Helical" evidence="5">
    <location>
        <begin position="72"/>
        <end position="93"/>
    </location>
</feature>
<dbReference type="GO" id="GO:0016020">
    <property type="term" value="C:membrane"/>
    <property type="evidence" value="ECO:0007669"/>
    <property type="project" value="UniProtKB-SubCell"/>
</dbReference>
<feature type="transmembrane region" description="Helical" evidence="5">
    <location>
        <begin position="157"/>
        <end position="181"/>
    </location>
</feature>
<evidence type="ECO:0000256" key="1">
    <source>
        <dbReference type="ARBA" id="ARBA00004141"/>
    </source>
</evidence>
<reference evidence="7" key="1">
    <citation type="submission" date="2019-12" db="EMBL/GenBank/DDBJ databases">
        <title>Novel species isolated from a subtropical stream in China.</title>
        <authorList>
            <person name="Lu H."/>
        </authorList>
    </citation>
    <scope>NUCLEOTIDE SEQUENCE [LARGE SCALE GENOMIC DNA]</scope>
    <source>
        <strain evidence="7">FT93W</strain>
    </source>
</reference>
<evidence type="ECO:0000313" key="8">
    <source>
        <dbReference type="Proteomes" id="UP000444316"/>
    </source>
</evidence>
<evidence type="ECO:0000259" key="6">
    <source>
        <dbReference type="Pfam" id="PF07298"/>
    </source>
</evidence>
<evidence type="ECO:0000256" key="4">
    <source>
        <dbReference type="ARBA" id="ARBA00023136"/>
    </source>
</evidence>
<keyword evidence="8" id="KW-1185">Reference proteome</keyword>
<name>A0A845I021_9BURK</name>
<feature type="transmembrane region" description="Helical" evidence="5">
    <location>
        <begin position="127"/>
        <end position="145"/>
    </location>
</feature>
<evidence type="ECO:0000256" key="5">
    <source>
        <dbReference type="SAM" id="Phobius"/>
    </source>
</evidence>
<feature type="domain" description="NnrU" evidence="6">
    <location>
        <begin position="4"/>
        <end position="190"/>
    </location>
</feature>
<protein>
    <submittedName>
        <fullName evidence="7">Protein NrnU</fullName>
    </submittedName>
</protein>
<dbReference type="AlphaFoldDB" id="A0A845I021"/>
<evidence type="ECO:0000256" key="3">
    <source>
        <dbReference type="ARBA" id="ARBA00022989"/>
    </source>
</evidence>
<sequence>MEFLILGLMMFLGLHSTRIFADGWRSSLRANIGEPRWKCIYGLGSIAGFATFLRGFFEAGRDPEVLWVPPSYMHHVAAVLMMVSFILLTAAYIPHNSIKARLHHPMTLGVMVWSLAHLLTNGHLHEVILFGSFLVWSVMLLRSAIQRDAAAGTSYPAGTTGATVTTVLLGGFMALAFAHWIHLALIGVKPF</sequence>
<proteinExistence type="predicted"/>
<comment type="subcellular location">
    <subcellularLocation>
        <location evidence="1">Membrane</location>
        <topology evidence="1">Multi-pass membrane protein</topology>
    </subcellularLocation>
</comment>
<dbReference type="EMBL" id="WWCL01000002">
    <property type="protein sequence ID" value="MYN45417.1"/>
    <property type="molecule type" value="Genomic_DNA"/>
</dbReference>
<keyword evidence="2 5" id="KW-0812">Transmembrane</keyword>
<evidence type="ECO:0000313" key="7">
    <source>
        <dbReference type="EMBL" id="MYN45417.1"/>
    </source>
</evidence>
<keyword evidence="4 5" id="KW-0472">Membrane</keyword>
<organism evidence="7 8">
    <name type="scientific">Duganella fentianensis</name>
    <dbReference type="NCBI Taxonomy" id="2692177"/>
    <lineage>
        <taxon>Bacteria</taxon>
        <taxon>Pseudomonadati</taxon>
        <taxon>Pseudomonadota</taxon>
        <taxon>Betaproteobacteria</taxon>
        <taxon>Burkholderiales</taxon>
        <taxon>Oxalobacteraceae</taxon>
        <taxon>Telluria group</taxon>
        <taxon>Duganella</taxon>
    </lineage>
</organism>
<dbReference type="Proteomes" id="UP000444316">
    <property type="component" value="Unassembled WGS sequence"/>
</dbReference>
<gene>
    <name evidence="7" type="ORF">GTP23_10185</name>
</gene>
<evidence type="ECO:0000256" key="2">
    <source>
        <dbReference type="ARBA" id="ARBA00022692"/>
    </source>
</evidence>
<dbReference type="RefSeq" id="WP_161035043.1">
    <property type="nucleotide sequence ID" value="NZ_WWCL01000002.1"/>
</dbReference>